<feature type="region of interest" description="Disordered" evidence="5">
    <location>
        <begin position="21"/>
        <end position="51"/>
    </location>
</feature>
<dbReference type="InterPro" id="IPR017907">
    <property type="entry name" value="Znf_RING_CS"/>
</dbReference>
<keyword evidence="2 4" id="KW-0863">Zinc-finger</keyword>
<feature type="domain" description="RING-type" evidence="6">
    <location>
        <begin position="159"/>
        <end position="199"/>
    </location>
</feature>
<evidence type="ECO:0000256" key="4">
    <source>
        <dbReference type="PROSITE-ProRule" id="PRU00175"/>
    </source>
</evidence>
<dbReference type="STRING" id="7266.A0A3B0JKI0"/>
<dbReference type="PROSITE" id="PS00518">
    <property type="entry name" value="ZF_RING_1"/>
    <property type="match status" value="1"/>
</dbReference>
<keyword evidence="3" id="KW-0862">Zinc</keyword>
<dbReference type="AlphaFoldDB" id="A0A3B0JKI0"/>
<name>A0A3B0JKI0_DROGU</name>
<gene>
    <name evidence="7" type="ORF">DGUA_6G017586</name>
</gene>
<feature type="region of interest" description="Disordered" evidence="5">
    <location>
        <begin position="87"/>
        <end position="151"/>
    </location>
</feature>
<dbReference type="Pfam" id="PF13445">
    <property type="entry name" value="zf-RING_UBOX"/>
    <property type="match status" value="1"/>
</dbReference>
<keyword evidence="8" id="KW-1185">Reference proteome</keyword>
<dbReference type="GO" id="GO:0008270">
    <property type="term" value="F:zinc ion binding"/>
    <property type="evidence" value="ECO:0007669"/>
    <property type="project" value="UniProtKB-KW"/>
</dbReference>
<dbReference type="Proteomes" id="UP000268350">
    <property type="component" value="Unassembled WGS sequence"/>
</dbReference>
<dbReference type="PANTHER" id="PTHR23041">
    <property type="entry name" value="RING FINGER DOMAIN-CONTAINING"/>
    <property type="match status" value="1"/>
</dbReference>
<dbReference type="PROSITE" id="PS50089">
    <property type="entry name" value="ZF_RING_2"/>
    <property type="match status" value="1"/>
</dbReference>
<protein>
    <submittedName>
        <fullName evidence="7">Blast:E3 ubiquitin-protein ligase RNF4</fullName>
    </submittedName>
</protein>
<dbReference type="InterPro" id="IPR001841">
    <property type="entry name" value="Znf_RING"/>
</dbReference>
<reference evidence="8" key="1">
    <citation type="submission" date="2018-01" db="EMBL/GenBank/DDBJ databases">
        <authorList>
            <person name="Alioto T."/>
            <person name="Alioto T."/>
        </authorList>
    </citation>
    <scope>NUCLEOTIDE SEQUENCE [LARGE SCALE GENOMIC DNA]</scope>
</reference>
<dbReference type="SUPFAM" id="SSF57850">
    <property type="entry name" value="RING/U-box"/>
    <property type="match status" value="1"/>
</dbReference>
<evidence type="ECO:0000313" key="7">
    <source>
        <dbReference type="EMBL" id="SPP82837.1"/>
    </source>
</evidence>
<organism evidence="7 8">
    <name type="scientific">Drosophila guanche</name>
    <name type="common">Fruit fly</name>
    <dbReference type="NCBI Taxonomy" id="7266"/>
    <lineage>
        <taxon>Eukaryota</taxon>
        <taxon>Metazoa</taxon>
        <taxon>Ecdysozoa</taxon>
        <taxon>Arthropoda</taxon>
        <taxon>Hexapoda</taxon>
        <taxon>Insecta</taxon>
        <taxon>Pterygota</taxon>
        <taxon>Neoptera</taxon>
        <taxon>Endopterygota</taxon>
        <taxon>Diptera</taxon>
        <taxon>Brachycera</taxon>
        <taxon>Muscomorpha</taxon>
        <taxon>Ephydroidea</taxon>
        <taxon>Drosophilidae</taxon>
        <taxon>Drosophila</taxon>
        <taxon>Sophophora</taxon>
    </lineage>
</organism>
<dbReference type="Gene3D" id="3.30.40.10">
    <property type="entry name" value="Zinc/RING finger domain, C3HC4 (zinc finger)"/>
    <property type="match status" value="1"/>
</dbReference>
<evidence type="ECO:0000313" key="8">
    <source>
        <dbReference type="Proteomes" id="UP000268350"/>
    </source>
</evidence>
<evidence type="ECO:0000256" key="3">
    <source>
        <dbReference type="ARBA" id="ARBA00022833"/>
    </source>
</evidence>
<dbReference type="EMBL" id="OUUW01000007">
    <property type="protein sequence ID" value="SPP82837.1"/>
    <property type="molecule type" value="Genomic_DNA"/>
</dbReference>
<evidence type="ECO:0000259" key="6">
    <source>
        <dbReference type="PROSITE" id="PS50089"/>
    </source>
</evidence>
<evidence type="ECO:0000256" key="5">
    <source>
        <dbReference type="SAM" id="MobiDB-lite"/>
    </source>
</evidence>
<evidence type="ECO:0000256" key="1">
    <source>
        <dbReference type="ARBA" id="ARBA00022723"/>
    </source>
</evidence>
<dbReference type="GO" id="GO:0045944">
    <property type="term" value="P:positive regulation of transcription by RNA polymerase II"/>
    <property type="evidence" value="ECO:0007669"/>
    <property type="project" value="TreeGrafter"/>
</dbReference>
<dbReference type="InterPro" id="IPR027370">
    <property type="entry name" value="Znf-RING_euk"/>
</dbReference>
<sequence length="212" mass="23614">MMNSLNIDLIYVSDNDDSVPLNANASDGNNSNNSSISRSGSGSDSSPADREPDRIDMLIAEEFHERITGIDPRSAVNRVPEVVIDLTYPDSPSNSIETIDSDLSDFVPTNRRRSHASSETPTAARATLDIDESAPSAPKRKRKRKDKDQDMNPDDVYKCPVCLEIVRHREPFSTKCGHVFCRQCIETAIISFQKCPLCQQKLTLAKTNRIFL</sequence>
<proteinExistence type="predicted"/>
<evidence type="ECO:0000256" key="2">
    <source>
        <dbReference type="ARBA" id="ARBA00022771"/>
    </source>
</evidence>
<feature type="compositionally biased region" description="Low complexity" evidence="5">
    <location>
        <begin position="22"/>
        <end position="46"/>
    </location>
</feature>
<dbReference type="OrthoDB" id="6105938at2759"/>
<dbReference type="PANTHER" id="PTHR23041:SF78">
    <property type="entry name" value="E3 UBIQUITIN-PROTEIN LIGASE RNF4"/>
    <property type="match status" value="1"/>
</dbReference>
<keyword evidence="1" id="KW-0479">Metal-binding</keyword>
<dbReference type="InterPro" id="IPR047134">
    <property type="entry name" value="RNF4"/>
</dbReference>
<dbReference type="SMART" id="SM00184">
    <property type="entry name" value="RING"/>
    <property type="match status" value="1"/>
</dbReference>
<dbReference type="InterPro" id="IPR013083">
    <property type="entry name" value="Znf_RING/FYVE/PHD"/>
</dbReference>
<accession>A0A3B0JKI0</accession>